<accession>D8JBT9</accession>
<evidence type="ECO:0000256" key="1">
    <source>
        <dbReference type="SAM" id="MobiDB-lite"/>
    </source>
</evidence>
<dbReference type="KEGG" id="hje:HacjB3_16961"/>
<protein>
    <submittedName>
        <fullName evidence="2">Uncharacterized protein</fullName>
    </submittedName>
</protein>
<dbReference type="PATRIC" id="fig|795797.18.peg.3330"/>
<dbReference type="OrthoDB" id="261095at2157"/>
<feature type="region of interest" description="Disordered" evidence="1">
    <location>
        <begin position="30"/>
        <end position="69"/>
    </location>
</feature>
<geneLocation type="plasmid" evidence="2 4">
    <name>1</name>
</geneLocation>
<dbReference type="HOGENOM" id="CLU_203604_0_0_2"/>
<dbReference type="AlphaFoldDB" id="D8JBT9"/>
<dbReference type="Proteomes" id="UP000011645">
    <property type="component" value="Unassembled WGS sequence"/>
</dbReference>
<dbReference type="EMBL" id="CP002063">
    <property type="protein sequence ID" value="ADJ16742.1"/>
    <property type="molecule type" value="Genomic_DNA"/>
</dbReference>
<keyword evidence="5" id="KW-1185">Reference proteome</keyword>
<evidence type="ECO:0000313" key="4">
    <source>
        <dbReference type="Proteomes" id="UP000000390"/>
    </source>
</evidence>
<dbReference type="eggNOG" id="arCOG13572">
    <property type="taxonomic scope" value="Archaea"/>
</dbReference>
<dbReference type="RefSeq" id="WP_008414176.1">
    <property type="nucleotide sequence ID" value="NC_014298.1"/>
</dbReference>
<evidence type="ECO:0000313" key="3">
    <source>
        <dbReference type="EMBL" id="ELY40876.1"/>
    </source>
</evidence>
<keyword evidence="2" id="KW-0614">Plasmid</keyword>
<reference evidence="3 5" key="2">
    <citation type="journal article" date="2014" name="PLoS Genet.">
        <title>Phylogenetically driven sequencing of extremely halophilic archaea reveals strategies for static and dynamic osmo-response.</title>
        <authorList>
            <person name="Becker E.A."/>
            <person name="Seitzer P.M."/>
            <person name="Tritt A."/>
            <person name="Larsen D."/>
            <person name="Krusor M."/>
            <person name="Yao A.I."/>
            <person name="Wu D."/>
            <person name="Madern D."/>
            <person name="Eisen J.A."/>
            <person name="Darling A.E."/>
            <person name="Facciotti M.T."/>
        </authorList>
    </citation>
    <scope>NUCLEOTIDE SEQUENCE [LARGE SCALE GENOMIC DNA]</scope>
    <source>
        <strain evidence="3">B3</strain>
        <strain evidence="5">DSM 18796 / CECT 7217 / JCM 14584 / KCTC 4019 / B3</strain>
    </source>
</reference>
<dbReference type="GeneID" id="9421188"/>
<evidence type="ECO:0000313" key="2">
    <source>
        <dbReference type="EMBL" id="ADJ16742.1"/>
    </source>
</evidence>
<dbReference type="Proteomes" id="UP000000390">
    <property type="component" value="Plasmid 1"/>
</dbReference>
<reference evidence="2 4" key="1">
    <citation type="journal article" date="2010" name="J. Bacteriol.">
        <title>Complete genome sequence of Halalkalicoccus jeotgali B3(T), an extremely halophilic archaeon.</title>
        <authorList>
            <person name="Roh S.W."/>
            <person name="Nam Y.D."/>
            <person name="Nam S.H."/>
            <person name="Choi S.H."/>
            <person name="Park H.S."/>
            <person name="Bae J.W."/>
        </authorList>
    </citation>
    <scope>NUCLEOTIDE SEQUENCE [LARGE SCALE GENOMIC DNA]</scope>
    <source>
        <strain evidence="2">B3</strain>
        <strain evidence="4">DSM 18796 / CECT 7217 / JCM 14584 / KCTC 4019 / B3</strain>
        <plasmid evidence="4">1</plasmid>
    </source>
</reference>
<name>D8JBT9_HALJB</name>
<organism evidence="2 4">
    <name type="scientific">Halalkalicoccus jeotgali (strain DSM 18796 / CECT 7217 / JCM 14584 / KCTC 4019 / B3)</name>
    <dbReference type="NCBI Taxonomy" id="795797"/>
    <lineage>
        <taxon>Archaea</taxon>
        <taxon>Methanobacteriati</taxon>
        <taxon>Methanobacteriota</taxon>
        <taxon>Stenosarchaea group</taxon>
        <taxon>Halobacteria</taxon>
        <taxon>Halobacteriales</taxon>
        <taxon>Halococcaceae</taxon>
        <taxon>Halalkalicoccus</taxon>
    </lineage>
</organism>
<gene>
    <name evidence="2" type="ordered locus">HacjB3_16961</name>
    <name evidence="3" type="ORF">C497_02297</name>
</gene>
<sequence>MRAEAIGDMSMKDKLRRLIGLVEGHEDKVAEQVGKRTSMDKKQAKDRIHKIQEKVNEDSNTDDRDRNQK</sequence>
<dbReference type="EMBL" id="AOHV01000008">
    <property type="protein sequence ID" value="ELY40876.1"/>
    <property type="molecule type" value="Genomic_DNA"/>
</dbReference>
<proteinExistence type="predicted"/>
<evidence type="ECO:0000313" key="5">
    <source>
        <dbReference type="Proteomes" id="UP000011645"/>
    </source>
</evidence>